<evidence type="ECO:0000313" key="1">
    <source>
        <dbReference type="EMBL" id="KAK4021850.1"/>
    </source>
</evidence>
<sequence length="289" mass="32963">MFPPTDQEVEIVLKASRNKFHKEKENAGVLHDIWVRIREIVDLVRKYNLKQRAPRENQSFIQDELTQLDGQIESLDKDFCSDTNFQIHEPLPHYSLLPNTGKELMKIDGLDFPASINDPTHKKLSKARLINDGKYFHFGIENALKGESVGLIHRDADLLQFVDVYLQNPGLLPKNLRDRIEAFDTKSQIDRAKAILKGELHARHIDTVTAVPHYNVNIHIDEAKLNEDKNAVTITPILGRIHSIQPTATHEEGTKIILDTSVFVIGFYVGKGKPDYICPHCPIVPIEFR</sequence>
<dbReference type="EMBL" id="JAOYFB010000036">
    <property type="protein sequence ID" value="KAK4021850.1"/>
    <property type="molecule type" value="Genomic_DNA"/>
</dbReference>
<comment type="caution">
    <text evidence="1">The sequence shown here is derived from an EMBL/GenBank/DDBJ whole genome shotgun (WGS) entry which is preliminary data.</text>
</comment>
<evidence type="ECO:0000313" key="2">
    <source>
        <dbReference type="Proteomes" id="UP001234178"/>
    </source>
</evidence>
<reference evidence="1 2" key="1">
    <citation type="journal article" date="2023" name="Nucleic Acids Res.">
        <title>The hologenome of Daphnia magna reveals possible DNA methylation and microbiome-mediated evolution of the host genome.</title>
        <authorList>
            <person name="Chaturvedi A."/>
            <person name="Li X."/>
            <person name="Dhandapani V."/>
            <person name="Marshall H."/>
            <person name="Kissane S."/>
            <person name="Cuenca-Cambronero M."/>
            <person name="Asole G."/>
            <person name="Calvet F."/>
            <person name="Ruiz-Romero M."/>
            <person name="Marangio P."/>
            <person name="Guigo R."/>
            <person name="Rago D."/>
            <person name="Mirbahai L."/>
            <person name="Eastwood N."/>
            <person name="Colbourne J.K."/>
            <person name="Zhou J."/>
            <person name="Mallon E."/>
            <person name="Orsini L."/>
        </authorList>
    </citation>
    <scope>NUCLEOTIDE SEQUENCE [LARGE SCALE GENOMIC DNA]</scope>
    <source>
        <strain evidence="1">LRV0_1</strain>
    </source>
</reference>
<dbReference type="Proteomes" id="UP001234178">
    <property type="component" value="Unassembled WGS sequence"/>
</dbReference>
<gene>
    <name evidence="1" type="ORF">OUZ56_003758</name>
</gene>
<name>A0ABR0AA18_9CRUS</name>
<organism evidence="1 2">
    <name type="scientific">Daphnia magna</name>
    <dbReference type="NCBI Taxonomy" id="35525"/>
    <lineage>
        <taxon>Eukaryota</taxon>
        <taxon>Metazoa</taxon>
        <taxon>Ecdysozoa</taxon>
        <taxon>Arthropoda</taxon>
        <taxon>Crustacea</taxon>
        <taxon>Branchiopoda</taxon>
        <taxon>Diplostraca</taxon>
        <taxon>Cladocera</taxon>
        <taxon>Anomopoda</taxon>
        <taxon>Daphniidae</taxon>
        <taxon>Daphnia</taxon>
    </lineage>
</organism>
<protein>
    <submittedName>
        <fullName evidence="1">Uncharacterized protein</fullName>
    </submittedName>
</protein>
<keyword evidence="2" id="KW-1185">Reference proteome</keyword>
<accession>A0ABR0AA18</accession>
<proteinExistence type="predicted"/>